<evidence type="ECO:0000256" key="9">
    <source>
        <dbReference type="ARBA" id="ARBA00022898"/>
    </source>
</evidence>
<dbReference type="Proteomes" id="UP000266385">
    <property type="component" value="Unassembled WGS sequence"/>
</dbReference>
<comment type="catalytic activity">
    <reaction evidence="13">
        <text>L-leucine + 2-oxoglutarate = 4-methyl-2-oxopentanoate + L-glutamate</text>
        <dbReference type="Rhea" id="RHEA:18321"/>
        <dbReference type="ChEBI" id="CHEBI:16810"/>
        <dbReference type="ChEBI" id="CHEBI:17865"/>
        <dbReference type="ChEBI" id="CHEBI:29985"/>
        <dbReference type="ChEBI" id="CHEBI:57427"/>
        <dbReference type="EC" id="2.6.1.42"/>
    </reaction>
</comment>
<evidence type="ECO:0000256" key="10">
    <source>
        <dbReference type="ARBA" id="ARBA00023304"/>
    </source>
</evidence>
<dbReference type="GO" id="GO:0008652">
    <property type="term" value="P:amino acid biosynthetic process"/>
    <property type="evidence" value="ECO:0007669"/>
    <property type="project" value="UniProtKB-ARBA"/>
</dbReference>
<evidence type="ECO:0000256" key="7">
    <source>
        <dbReference type="ARBA" id="ARBA00013053"/>
    </source>
</evidence>
<comment type="similarity">
    <text evidence="6">Belongs to the class-IV pyridoxal-phosphate-dependent aminotransferase family.</text>
</comment>
<dbReference type="Gene3D" id="3.20.10.10">
    <property type="entry name" value="D-amino Acid Aminotransferase, subunit A, domain 2"/>
    <property type="match status" value="1"/>
</dbReference>
<dbReference type="RefSeq" id="WP_119374461.1">
    <property type="nucleotide sequence ID" value="NZ_QWFX01000005.1"/>
</dbReference>
<dbReference type="SUPFAM" id="SSF56752">
    <property type="entry name" value="D-aminoacid aminotransferase-like PLP-dependent enzymes"/>
    <property type="match status" value="1"/>
</dbReference>
<gene>
    <name evidence="14" type="ORF">D1223_00505</name>
</gene>
<dbReference type="InterPro" id="IPR043131">
    <property type="entry name" value="BCAT-like_N"/>
</dbReference>
<evidence type="ECO:0000256" key="13">
    <source>
        <dbReference type="ARBA" id="ARBA00049229"/>
    </source>
</evidence>
<evidence type="ECO:0000313" key="15">
    <source>
        <dbReference type="Proteomes" id="UP000266385"/>
    </source>
</evidence>
<keyword evidence="14" id="KW-0808">Transferase</keyword>
<evidence type="ECO:0000256" key="5">
    <source>
        <dbReference type="ARBA" id="ARBA00005072"/>
    </source>
</evidence>
<comment type="function">
    <text evidence="2">Acts on leucine, isoleucine and valine.</text>
</comment>
<dbReference type="GO" id="GO:0005829">
    <property type="term" value="C:cytosol"/>
    <property type="evidence" value="ECO:0007669"/>
    <property type="project" value="TreeGrafter"/>
</dbReference>
<sequence>MGPSEWIYLNGRICRAEEAVISPFDRGFLFAHAAYEVTAVFDGKLIDFEGHVARLQRTLTGIDIITDWSDEQLEYIHKELVRRNRLTEGFVYFQVSGGAYGARDFAGPETLVPTVFMFCEARQLIGEKARDGVAAILVEDQRWKRRDFKTTQLVSQALAYRDAARAGATSAILFEDGYVTEAASANLWVVTAEGTLVTRNLGHQILPGITRQSVLARLAESGLAVEERAVSLDEIRNAREIFTTAATSMVLPVVSLDGAPVGTGQPGTITRRVQALYYRAIGANLGMHAPWVTEASAGPHG</sequence>
<dbReference type="PANTHER" id="PTHR42743:SF11">
    <property type="entry name" value="AMINODEOXYCHORISMATE LYASE"/>
    <property type="match status" value="1"/>
</dbReference>
<dbReference type="PANTHER" id="PTHR42743">
    <property type="entry name" value="AMINO-ACID AMINOTRANSFERASE"/>
    <property type="match status" value="1"/>
</dbReference>
<keyword evidence="9" id="KW-0663">Pyridoxal phosphate</keyword>
<keyword evidence="14" id="KW-0032">Aminotransferase</keyword>
<dbReference type="Pfam" id="PF01063">
    <property type="entry name" value="Aminotran_4"/>
    <property type="match status" value="1"/>
</dbReference>
<evidence type="ECO:0000256" key="8">
    <source>
        <dbReference type="ARBA" id="ARBA00014472"/>
    </source>
</evidence>
<comment type="caution">
    <text evidence="14">The sequence shown here is derived from an EMBL/GenBank/DDBJ whole genome shotgun (WGS) entry which is preliminary data.</text>
</comment>
<dbReference type="InterPro" id="IPR036038">
    <property type="entry name" value="Aminotransferase-like"/>
</dbReference>
<keyword evidence="10" id="KW-0100">Branched-chain amino acid biosynthesis</keyword>
<accession>A0A399RKZ2</accession>
<dbReference type="GO" id="GO:0004084">
    <property type="term" value="F:branched-chain-amino-acid transaminase activity"/>
    <property type="evidence" value="ECO:0007669"/>
    <property type="project" value="UniProtKB-EC"/>
</dbReference>
<comment type="pathway">
    <text evidence="5">Amino-acid biosynthesis; L-leucine biosynthesis; L-leucine from 3-methyl-2-oxobutanoate: step 4/4.</text>
</comment>
<dbReference type="Gene3D" id="3.30.470.10">
    <property type="match status" value="1"/>
</dbReference>
<comment type="pathway">
    <text evidence="4">Amino-acid biosynthesis; L-valine biosynthesis; L-valine from pyruvate: step 4/4.</text>
</comment>
<dbReference type="InterPro" id="IPR043132">
    <property type="entry name" value="BCAT-like_C"/>
</dbReference>
<evidence type="ECO:0000256" key="6">
    <source>
        <dbReference type="ARBA" id="ARBA00009320"/>
    </source>
</evidence>
<dbReference type="GO" id="GO:0009082">
    <property type="term" value="P:branched-chain amino acid biosynthetic process"/>
    <property type="evidence" value="ECO:0007669"/>
    <property type="project" value="UniProtKB-KW"/>
</dbReference>
<organism evidence="14 15">
    <name type="scientific">Henriciella mobilis</name>
    <dbReference type="NCBI Taxonomy" id="2305467"/>
    <lineage>
        <taxon>Bacteria</taxon>
        <taxon>Pseudomonadati</taxon>
        <taxon>Pseudomonadota</taxon>
        <taxon>Alphaproteobacteria</taxon>
        <taxon>Hyphomonadales</taxon>
        <taxon>Hyphomonadaceae</taxon>
        <taxon>Henriciella</taxon>
    </lineage>
</organism>
<keyword evidence="15" id="KW-1185">Reference proteome</keyword>
<name>A0A399RKZ2_9PROT</name>
<reference evidence="14 15" key="1">
    <citation type="submission" date="2018-08" db="EMBL/GenBank/DDBJ databases">
        <title>Henriciella mobilis sp. nov., isolated from seawater.</title>
        <authorList>
            <person name="Cheng H."/>
            <person name="Wu Y.-H."/>
            <person name="Xu X.-W."/>
            <person name="Guo L.-L."/>
        </authorList>
    </citation>
    <scope>NUCLEOTIDE SEQUENCE [LARGE SCALE GENOMIC DNA]</scope>
    <source>
        <strain evidence="14 15">JN25</strain>
    </source>
</reference>
<evidence type="ECO:0000256" key="11">
    <source>
        <dbReference type="ARBA" id="ARBA00048212"/>
    </source>
</evidence>
<dbReference type="OrthoDB" id="9805628at2"/>
<comment type="cofactor">
    <cofactor evidence="1">
        <name>pyridoxal 5'-phosphate</name>
        <dbReference type="ChEBI" id="CHEBI:597326"/>
    </cofactor>
</comment>
<dbReference type="EC" id="2.6.1.42" evidence="7"/>
<dbReference type="InterPro" id="IPR050571">
    <property type="entry name" value="Class-IV_PLP-Dep_Aminotrnsfr"/>
</dbReference>
<protein>
    <recommendedName>
        <fullName evidence="8">Probable branched-chain-amino-acid aminotransferase</fullName>
        <ecNumber evidence="7">2.6.1.42</ecNumber>
    </recommendedName>
</protein>
<evidence type="ECO:0000256" key="3">
    <source>
        <dbReference type="ARBA" id="ARBA00004824"/>
    </source>
</evidence>
<dbReference type="InterPro" id="IPR001544">
    <property type="entry name" value="Aminotrans_IV"/>
</dbReference>
<dbReference type="FunFam" id="3.20.10.10:FF:000002">
    <property type="entry name" value="D-alanine aminotransferase"/>
    <property type="match status" value="1"/>
</dbReference>
<evidence type="ECO:0000256" key="12">
    <source>
        <dbReference type="ARBA" id="ARBA00048798"/>
    </source>
</evidence>
<dbReference type="EMBL" id="QWFX01000005">
    <property type="protein sequence ID" value="RIJ32380.1"/>
    <property type="molecule type" value="Genomic_DNA"/>
</dbReference>
<dbReference type="AlphaFoldDB" id="A0A399RKZ2"/>
<evidence type="ECO:0000256" key="4">
    <source>
        <dbReference type="ARBA" id="ARBA00004931"/>
    </source>
</evidence>
<keyword evidence="10" id="KW-0028">Amino-acid biosynthesis</keyword>
<evidence type="ECO:0000256" key="1">
    <source>
        <dbReference type="ARBA" id="ARBA00001933"/>
    </source>
</evidence>
<evidence type="ECO:0000256" key="2">
    <source>
        <dbReference type="ARBA" id="ARBA00003109"/>
    </source>
</evidence>
<comment type="catalytic activity">
    <reaction evidence="11">
        <text>L-valine + 2-oxoglutarate = 3-methyl-2-oxobutanoate + L-glutamate</text>
        <dbReference type="Rhea" id="RHEA:24813"/>
        <dbReference type="ChEBI" id="CHEBI:11851"/>
        <dbReference type="ChEBI" id="CHEBI:16810"/>
        <dbReference type="ChEBI" id="CHEBI:29985"/>
        <dbReference type="ChEBI" id="CHEBI:57762"/>
        <dbReference type="EC" id="2.6.1.42"/>
    </reaction>
</comment>
<comment type="catalytic activity">
    <reaction evidence="12">
        <text>L-isoleucine + 2-oxoglutarate = (S)-3-methyl-2-oxopentanoate + L-glutamate</text>
        <dbReference type="Rhea" id="RHEA:24801"/>
        <dbReference type="ChEBI" id="CHEBI:16810"/>
        <dbReference type="ChEBI" id="CHEBI:29985"/>
        <dbReference type="ChEBI" id="CHEBI:35146"/>
        <dbReference type="ChEBI" id="CHEBI:58045"/>
        <dbReference type="EC" id="2.6.1.42"/>
    </reaction>
</comment>
<proteinExistence type="inferred from homology"/>
<comment type="pathway">
    <text evidence="3">Amino-acid biosynthesis; L-isoleucine biosynthesis; L-isoleucine from 2-oxobutanoate: step 4/4.</text>
</comment>
<evidence type="ECO:0000313" key="14">
    <source>
        <dbReference type="EMBL" id="RIJ32380.1"/>
    </source>
</evidence>